<comment type="caution">
    <text evidence="3">The sequence shown here is derived from an EMBL/GenBank/DDBJ whole genome shotgun (WGS) entry which is preliminary data.</text>
</comment>
<protein>
    <submittedName>
        <fullName evidence="3">Glycosyltransferase family 9 protein</fullName>
    </submittedName>
</protein>
<accession>A0ABX1R3Y4</accession>
<dbReference type="Pfam" id="PF01075">
    <property type="entry name" value="Glyco_transf_9"/>
    <property type="match status" value="1"/>
</dbReference>
<dbReference type="InterPro" id="IPR002201">
    <property type="entry name" value="Glyco_trans_9"/>
</dbReference>
<evidence type="ECO:0000256" key="1">
    <source>
        <dbReference type="ARBA" id="ARBA00022676"/>
    </source>
</evidence>
<dbReference type="Proteomes" id="UP000709336">
    <property type="component" value="Unassembled WGS sequence"/>
</dbReference>
<keyword evidence="1" id="KW-0328">Glycosyltransferase</keyword>
<dbReference type="CDD" id="cd03789">
    <property type="entry name" value="GT9_LPS_heptosyltransferase"/>
    <property type="match status" value="1"/>
</dbReference>
<dbReference type="PANTHER" id="PTHR30160">
    <property type="entry name" value="TETRAACYLDISACCHARIDE 4'-KINASE-RELATED"/>
    <property type="match status" value="1"/>
</dbReference>
<keyword evidence="4" id="KW-1185">Reference proteome</keyword>
<evidence type="ECO:0000256" key="2">
    <source>
        <dbReference type="ARBA" id="ARBA00022679"/>
    </source>
</evidence>
<sequence>MVKRIQHHWPQTQITWVIGKIEYQLVRLMPDVDFVVYDKKDGKAGVKRLKATLADTTFDALFVMQVALRANLVSTAIKAKQRIGFDWRRSKELHWLFTNKRVKPRINAHVLDGFMDFADAIGVPQVATPQWNIPLETEAEAWAAKQVAEIGEFAIISPAASKQERNWLPERYAGIIDHMHAKSLPVVLCGGPGELDRRTADAILSHTDQVARNYVGKTSLHQLQALIKHAKLVVAPDTGPTHMATTVGTPVIGLYAHSNPRRTGPYNDLDNVVSVYDECVQEQYNKHWERLPWGTRAKGEHLMERISLHAVIERIDRLLTD</sequence>
<dbReference type="EMBL" id="JAATNW010000004">
    <property type="protein sequence ID" value="NMH59812.1"/>
    <property type="molecule type" value="Genomic_DNA"/>
</dbReference>
<organism evidence="3 4">
    <name type="scientific">Alteromonas ponticola</name>
    <dbReference type="NCBI Taxonomy" id="2720613"/>
    <lineage>
        <taxon>Bacteria</taxon>
        <taxon>Pseudomonadati</taxon>
        <taxon>Pseudomonadota</taxon>
        <taxon>Gammaproteobacteria</taxon>
        <taxon>Alteromonadales</taxon>
        <taxon>Alteromonadaceae</taxon>
        <taxon>Alteromonas/Salinimonas group</taxon>
        <taxon>Alteromonas</taxon>
    </lineage>
</organism>
<gene>
    <name evidence="3" type="ORF">HCJ96_07280</name>
</gene>
<dbReference type="Gene3D" id="3.40.50.2000">
    <property type="entry name" value="Glycogen Phosphorylase B"/>
    <property type="match status" value="2"/>
</dbReference>
<evidence type="ECO:0000313" key="3">
    <source>
        <dbReference type="EMBL" id="NMH59812.1"/>
    </source>
</evidence>
<name>A0ABX1R3Y4_9ALTE</name>
<evidence type="ECO:0000313" key="4">
    <source>
        <dbReference type="Proteomes" id="UP000709336"/>
    </source>
</evidence>
<keyword evidence="2" id="KW-0808">Transferase</keyword>
<dbReference type="PANTHER" id="PTHR30160:SF21">
    <property type="entry name" value="LIPOPOLYSACCHARIDE CORE HEPTOSYLTRANSFERASE OPSX"/>
    <property type="match status" value="1"/>
</dbReference>
<dbReference type="SUPFAM" id="SSF53756">
    <property type="entry name" value="UDP-Glycosyltransferase/glycogen phosphorylase"/>
    <property type="match status" value="1"/>
</dbReference>
<proteinExistence type="predicted"/>
<reference evidence="3 4" key="1">
    <citation type="submission" date="2020-03" db="EMBL/GenBank/DDBJ databases">
        <title>Alteromonas ponticola sp. nov., isolated from seawater.</title>
        <authorList>
            <person name="Yoon J.-H."/>
            <person name="Kim Y.-O."/>
        </authorList>
    </citation>
    <scope>NUCLEOTIDE SEQUENCE [LARGE SCALE GENOMIC DNA]</scope>
    <source>
        <strain evidence="3 4">MYP5</strain>
    </source>
</reference>
<dbReference type="InterPro" id="IPR051199">
    <property type="entry name" value="LPS_LOS_Heptosyltrfase"/>
</dbReference>